<evidence type="ECO:0008006" key="4">
    <source>
        <dbReference type="Google" id="ProtNLM"/>
    </source>
</evidence>
<gene>
    <name evidence="2" type="ORF">QJ048_11850</name>
</gene>
<dbReference type="Proteomes" id="UP001226434">
    <property type="component" value="Unassembled WGS sequence"/>
</dbReference>
<dbReference type="RefSeq" id="WP_282334570.1">
    <property type="nucleotide sequence ID" value="NZ_JASBRG010000007.1"/>
</dbReference>
<accession>A0ABT6RD79</accession>
<sequence length="437" mass="50330">MRFKSFFLISFLFVSMAVFAQPSPYLTQIKTYINTSKKSLADSSVLRLSDRVNNRINYLFPLYAALQNENKIKRSFQDKFFYDDFSDYLTSVADYQSALHYSAKGYDTLSKKVATSITSYVDTLRNIQHVDAKKYILDRTAAAKVVMINESQCKPQHRVFTISLLQDLHKQGFRYFAVEALNNNASVKPEVIDINSGKYIHEPVNAEMLRMAMKIGFKLVAYQDSVYSHSSFQRELVQAANIYKVLQEDSSAKIVVQASHGHIFEEPIDKYIPMALAFKRLSDIDPITINQTDMTELSDFEYGRIFYDQYIGRYPISKPSVAIKNNQPVDLLATTGYDIVVVHPQTQYKNGRPDWYSMNGLKKEYPVKPTEKSLYLVQAYYLSEGVNKDIGVLIPADQTYNTAENGYYYLYLQPGKYKIVYRDIEYKILSVRDAEVN</sequence>
<proteinExistence type="predicted"/>
<evidence type="ECO:0000313" key="2">
    <source>
        <dbReference type="EMBL" id="MDI3320473.1"/>
    </source>
</evidence>
<keyword evidence="3" id="KW-1185">Reference proteome</keyword>
<evidence type="ECO:0000313" key="3">
    <source>
        <dbReference type="Proteomes" id="UP001226434"/>
    </source>
</evidence>
<name>A0ABT6RD79_9BACT</name>
<organism evidence="2 3">
    <name type="scientific">Pinibacter soli</name>
    <dbReference type="NCBI Taxonomy" id="3044211"/>
    <lineage>
        <taxon>Bacteria</taxon>
        <taxon>Pseudomonadati</taxon>
        <taxon>Bacteroidota</taxon>
        <taxon>Chitinophagia</taxon>
        <taxon>Chitinophagales</taxon>
        <taxon>Chitinophagaceae</taxon>
        <taxon>Pinibacter</taxon>
    </lineage>
</organism>
<feature type="signal peptide" evidence="1">
    <location>
        <begin position="1"/>
        <end position="20"/>
    </location>
</feature>
<dbReference type="EMBL" id="JASBRG010000007">
    <property type="protein sequence ID" value="MDI3320473.1"/>
    <property type="molecule type" value="Genomic_DNA"/>
</dbReference>
<protein>
    <recommendedName>
        <fullName evidence="4">Erythromycin esterase family protein</fullName>
    </recommendedName>
</protein>
<evidence type="ECO:0000256" key="1">
    <source>
        <dbReference type="SAM" id="SignalP"/>
    </source>
</evidence>
<feature type="chain" id="PRO_5046783274" description="Erythromycin esterase family protein" evidence="1">
    <location>
        <begin position="21"/>
        <end position="437"/>
    </location>
</feature>
<keyword evidence="1" id="KW-0732">Signal</keyword>
<reference evidence="2 3" key="1">
    <citation type="submission" date="2023-05" db="EMBL/GenBank/DDBJ databases">
        <title>Genome sequence of Pinibacter sp. MAH-24.</title>
        <authorList>
            <person name="Huq M.A."/>
        </authorList>
    </citation>
    <scope>NUCLEOTIDE SEQUENCE [LARGE SCALE GENOMIC DNA]</scope>
    <source>
        <strain evidence="2 3">MAH-24</strain>
    </source>
</reference>
<comment type="caution">
    <text evidence="2">The sequence shown here is derived from an EMBL/GenBank/DDBJ whole genome shotgun (WGS) entry which is preliminary data.</text>
</comment>